<dbReference type="GO" id="GO:0044780">
    <property type="term" value="P:bacterial-type flagellum assembly"/>
    <property type="evidence" value="ECO:0007669"/>
    <property type="project" value="InterPro"/>
</dbReference>
<keyword evidence="7" id="KW-0813">Transport</keyword>
<dbReference type="PANTHER" id="PTHR30161">
    <property type="entry name" value="FLAGELLAR EXPORT PROTEIN, MEMBRANE FLHA SUBUNIT-RELATED"/>
    <property type="match status" value="1"/>
</dbReference>
<feature type="transmembrane region" description="Helical" evidence="7">
    <location>
        <begin position="188"/>
        <end position="210"/>
    </location>
</feature>
<accession>A0A6N7QXH4</accession>
<reference evidence="8 9" key="1">
    <citation type="submission" date="2019-10" db="EMBL/GenBank/DDBJ databases">
        <title>Gracilibacillus salitolerans sp. nov., a moderate halophile isolated from a saline soil in northwest China.</title>
        <authorList>
            <person name="Gan L."/>
        </authorList>
    </citation>
    <scope>NUCLEOTIDE SEQUENCE [LARGE SCALE GENOMIC DNA]</scope>
    <source>
        <strain evidence="8 9">TP2-8</strain>
    </source>
</reference>
<keyword evidence="8" id="KW-0966">Cell projection</keyword>
<dbReference type="RefSeq" id="WP_153834279.1">
    <property type="nucleotide sequence ID" value="NZ_JBHUMW010000055.1"/>
</dbReference>
<keyword evidence="7" id="KW-0653">Protein transport</keyword>
<evidence type="ECO:0000256" key="3">
    <source>
        <dbReference type="ARBA" id="ARBA00022475"/>
    </source>
</evidence>
<dbReference type="InterPro" id="IPR001712">
    <property type="entry name" value="T3SS_FHIPEP"/>
</dbReference>
<evidence type="ECO:0000256" key="2">
    <source>
        <dbReference type="ARBA" id="ARBA00008835"/>
    </source>
</evidence>
<name>A0A6N7QXH4_9BACI</name>
<keyword evidence="6 7" id="KW-0472">Membrane</keyword>
<dbReference type="Pfam" id="PF00771">
    <property type="entry name" value="FHIPEP"/>
    <property type="match status" value="1"/>
</dbReference>
<protein>
    <recommendedName>
        <fullName evidence="7">Flagellar biosynthesis protein FlhA</fullName>
    </recommendedName>
</protein>
<keyword evidence="8" id="KW-0969">Cilium</keyword>
<evidence type="ECO:0000313" key="8">
    <source>
        <dbReference type="EMBL" id="MRI65450.1"/>
    </source>
</evidence>
<organism evidence="8 9">
    <name type="scientific">Gracilibacillus thailandensis</name>
    <dbReference type="NCBI Taxonomy" id="563735"/>
    <lineage>
        <taxon>Bacteria</taxon>
        <taxon>Bacillati</taxon>
        <taxon>Bacillota</taxon>
        <taxon>Bacilli</taxon>
        <taxon>Bacillales</taxon>
        <taxon>Bacillaceae</taxon>
        <taxon>Gracilibacillus</taxon>
    </lineage>
</organism>
<keyword evidence="7" id="KW-1005">Bacterial flagellum biogenesis</keyword>
<dbReference type="Gene3D" id="1.10.8.540">
    <property type="entry name" value="FHIPEP family, domain 3"/>
    <property type="match status" value="1"/>
</dbReference>
<evidence type="ECO:0000256" key="5">
    <source>
        <dbReference type="ARBA" id="ARBA00022989"/>
    </source>
</evidence>
<dbReference type="PROSITE" id="PS00994">
    <property type="entry name" value="FHIPEP"/>
    <property type="match status" value="1"/>
</dbReference>
<comment type="function">
    <text evidence="7">Required for formation of the rod structure of the flagellar apparatus. Together with FliI and FliH, may constitute the export apparatus of flagellin.</text>
</comment>
<evidence type="ECO:0000256" key="4">
    <source>
        <dbReference type="ARBA" id="ARBA00022692"/>
    </source>
</evidence>
<dbReference type="PRINTS" id="PR00949">
    <property type="entry name" value="TYPE3IMAPROT"/>
</dbReference>
<proteinExistence type="inferred from homology"/>
<evidence type="ECO:0000256" key="1">
    <source>
        <dbReference type="ARBA" id="ARBA00004651"/>
    </source>
</evidence>
<dbReference type="InterPro" id="IPR042193">
    <property type="entry name" value="FHIPEP_3"/>
</dbReference>
<feature type="transmembrane region" description="Helical" evidence="7">
    <location>
        <begin position="264"/>
        <end position="282"/>
    </location>
</feature>
<dbReference type="PIRSF" id="PIRSF005419">
    <property type="entry name" value="FlhA"/>
    <property type="match status" value="1"/>
</dbReference>
<feature type="transmembrane region" description="Helical" evidence="7">
    <location>
        <begin position="230"/>
        <end position="252"/>
    </location>
</feature>
<dbReference type="NCBIfam" id="TIGR01398">
    <property type="entry name" value="FlhA"/>
    <property type="match status" value="1"/>
</dbReference>
<keyword evidence="8" id="KW-0282">Flagellum</keyword>
<dbReference type="GO" id="GO:0005886">
    <property type="term" value="C:plasma membrane"/>
    <property type="evidence" value="ECO:0007669"/>
    <property type="project" value="UniProtKB-SubCell"/>
</dbReference>
<comment type="subcellular location">
    <subcellularLocation>
        <location evidence="1 7">Cell membrane</location>
        <topology evidence="1 7">Multi-pass membrane protein</topology>
    </subcellularLocation>
</comment>
<feature type="transmembrane region" description="Helical" evidence="7">
    <location>
        <begin position="27"/>
        <end position="45"/>
    </location>
</feature>
<dbReference type="InterPro" id="IPR006301">
    <property type="entry name" value="FlhA"/>
</dbReference>
<dbReference type="Gene3D" id="3.40.50.12790">
    <property type="entry name" value="FHIPEP family, domain 4"/>
    <property type="match status" value="1"/>
</dbReference>
<feature type="transmembrane region" description="Helical" evidence="7">
    <location>
        <begin position="5"/>
        <end position="21"/>
    </location>
</feature>
<feature type="transmembrane region" description="Helical" evidence="7">
    <location>
        <begin position="52"/>
        <end position="72"/>
    </location>
</feature>
<keyword evidence="5 7" id="KW-1133">Transmembrane helix</keyword>
<comment type="caution">
    <text evidence="8">The sequence shown here is derived from an EMBL/GenBank/DDBJ whole genome shotgun (WGS) entry which is preliminary data.</text>
</comment>
<gene>
    <name evidence="7 8" type="primary">flhA</name>
    <name evidence="8" type="ORF">GH885_03700</name>
</gene>
<comment type="similarity">
    <text evidence="2 7">Belongs to the FHIPEP (flagella/HR/invasion proteins export pore) family.</text>
</comment>
<keyword evidence="7" id="KW-1006">Bacterial flagellum protein export</keyword>
<dbReference type="EMBL" id="WJEE01000004">
    <property type="protein sequence ID" value="MRI65450.1"/>
    <property type="molecule type" value="Genomic_DNA"/>
</dbReference>
<dbReference type="GO" id="GO:0009306">
    <property type="term" value="P:protein secretion"/>
    <property type="evidence" value="ECO:0007669"/>
    <property type="project" value="InterPro"/>
</dbReference>
<dbReference type="Proteomes" id="UP000435187">
    <property type="component" value="Unassembled WGS sequence"/>
</dbReference>
<evidence type="ECO:0000256" key="6">
    <source>
        <dbReference type="ARBA" id="ARBA00023136"/>
    </source>
</evidence>
<feature type="transmembrane region" description="Helical" evidence="7">
    <location>
        <begin position="103"/>
        <end position="120"/>
    </location>
</feature>
<evidence type="ECO:0000313" key="9">
    <source>
        <dbReference type="Proteomes" id="UP000435187"/>
    </source>
</evidence>
<dbReference type="PANTHER" id="PTHR30161:SF1">
    <property type="entry name" value="FLAGELLAR BIOSYNTHESIS PROTEIN FLHA-RELATED"/>
    <property type="match status" value="1"/>
</dbReference>
<keyword evidence="9" id="KW-1185">Reference proteome</keyword>
<keyword evidence="3 7" id="KW-1003">Cell membrane</keyword>
<dbReference type="AlphaFoldDB" id="A0A6N7QXH4"/>
<dbReference type="InterPro" id="IPR025505">
    <property type="entry name" value="FHIPEP_CS"/>
</dbReference>
<dbReference type="InterPro" id="IPR042196">
    <property type="entry name" value="FHIPEP_4"/>
</dbReference>
<dbReference type="Gene3D" id="3.40.30.60">
    <property type="entry name" value="FHIPEP family, domain 1"/>
    <property type="match status" value="1"/>
</dbReference>
<keyword evidence="4 7" id="KW-0812">Transmembrane</keyword>
<evidence type="ECO:0000256" key="7">
    <source>
        <dbReference type="RuleBase" id="RU364093"/>
    </source>
</evidence>
<sequence length="677" mass="74468">MKARDFSVLFGVISIIIMLVIPLPGWLLSILILTNISLALIVILVSMNTTEALQFSVFPSLLLLLTLFRLGLNVSTTRSILSEADAGGVVETFGTFVIGDNPLVGFVVFVILVIIQFLVITKGSERVSEVAARFTLDAMPGKQMSIDADLNAGMINEQQAKERREKIEHEADFYGAMDGASKFVKGDAIAGIIIVLINIIFGLIIGMAQLGLSFNEAIDIYMRLTVGDGLVSQIPALLISTATGIVVTRVASDGNLSADVSKQLLRYPTLLYIAGGTIFFLGLTPINFLLTTMIAAVLIVSAYLLSRSTQLDEAPSDEQVDEAESEEMQSPENVVGLINMDPIEFEFGYGLIPLADSNQGGDLLDRVVMIRRQLAIELGLVIPVVRIRDNIQLNPNEYRLKIKGNEIARGELLLDHYLAMSPGIEDDELEGIDTVEPAFGLPAKWITEDVRDDAEMSGYTVVDPPSVVSTHITELIKRFAHQLIGRQETQQLIDHLKESNPILVEEVTPEPLAVGDVQKVLAKLLRENVSIKNLPVIFETLADFAKMTTDTDLLTEYVRQSLSVQITNDIVQGKQQLKVITVSGEVEKLIAEHIQQTEHGSYLAMDPDTQQQVIHSVSENVENMSLQEETPVILCSPTIRMYFKQLLDRFYPHVIVLSYNEIEPTAEIQSIGVVNVA</sequence>
<dbReference type="InterPro" id="IPR042194">
    <property type="entry name" value="FHIPEP_1"/>
</dbReference>